<reference evidence="5 6" key="1">
    <citation type="submission" date="2018-06" db="EMBL/GenBank/DDBJ databases">
        <authorList>
            <consortium name="Pathogen Informatics"/>
            <person name="Doyle S."/>
        </authorList>
    </citation>
    <scope>NUCLEOTIDE SEQUENCE [LARGE SCALE GENOMIC DNA]</scope>
    <source>
        <strain evidence="3 5">NCTC10279</strain>
        <strain evidence="4 6">NCTC8960</strain>
    </source>
</reference>
<evidence type="ECO:0000313" key="5">
    <source>
        <dbReference type="Proteomes" id="UP000250385"/>
    </source>
</evidence>
<dbReference type="EMBL" id="AP018802">
    <property type="protein sequence ID" value="BBF53182.1"/>
    <property type="molecule type" value="Genomic_DNA"/>
</dbReference>
<evidence type="ECO:0000313" key="6">
    <source>
        <dbReference type="Proteomes" id="UP000255057"/>
    </source>
</evidence>
<name>A0A0K3ZYJ0_ECOLX</name>
<keyword evidence="1" id="KW-0472">Membrane</keyword>
<proteinExistence type="predicted"/>
<evidence type="ECO:0000313" key="4">
    <source>
        <dbReference type="EMBL" id="STN15164.1"/>
    </source>
</evidence>
<keyword evidence="1" id="KW-1133">Transmembrane helix</keyword>
<dbReference type="EMBL" id="UGFO01000006">
    <property type="protein sequence ID" value="STN15164.1"/>
    <property type="molecule type" value="Genomic_DNA"/>
</dbReference>
<organism evidence="4 6">
    <name type="scientific">Escherichia coli</name>
    <dbReference type="NCBI Taxonomy" id="562"/>
    <lineage>
        <taxon>Bacteria</taxon>
        <taxon>Pseudomonadati</taxon>
        <taxon>Pseudomonadota</taxon>
        <taxon>Gammaproteobacteria</taxon>
        <taxon>Enterobacterales</taxon>
        <taxon>Enterobacteriaceae</taxon>
        <taxon>Escherichia</taxon>
    </lineage>
</organism>
<dbReference type="Proteomes" id="UP000255057">
    <property type="component" value="Unassembled WGS sequence"/>
</dbReference>
<dbReference type="Proteomes" id="UP000250385">
    <property type="component" value="Unassembled WGS sequence"/>
</dbReference>
<dbReference type="AlphaFoldDB" id="A0A0K3ZYJ0"/>
<evidence type="ECO:0000313" key="2">
    <source>
        <dbReference type="EMBL" id="BBF53182.1"/>
    </source>
</evidence>
<dbReference type="Proteomes" id="UP000281900">
    <property type="component" value="Chromosome"/>
</dbReference>
<accession>A0A0K3ZYJ0</accession>
<evidence type="ECO:0000313" key="7">
    <source>
        <dbReference type="Proteomes" id="UP000281900"/>
    </source>
</evidence>
<evidence type="ECO:0000313" key="3">
    <source>
        <dbReference type="EMBL" id="SPX31129.1"/>
    </source>
</evidence>
<reference evidence="2 7" key="2">
    <citation type="submission" date="2018-07" db="EMBL/GenBank/DDBJ databases">
        <title>Genomic analysis of colistin resistant EHEC isolated from cattle in Japan.</title>
        <authorList>
            <person name="Kusumoto M."/>
            <person name="Misumi W."/>
            <person name="Ogura Y."/>
            <person name="Hayashi T."/>
            <person name="Akiba M."/>
        </authorList>
    </citation>
    <scope>NUCLEOTIDE SEQUENCE [LARGE SCALE GENOMIC DNA]</scope>
    <source>
        <strain evidence="2 7">E2863</strain>
    </source>
</reference>
<sequence>MASVPTLFWANSYDLFVLFVSVSIIFDIHATSDIDNLSCGVLSALPGGRISKLQDLLLNTVKPSTLHVVESKIQFLVDDLSAIGLDISG</sequence>
<evidence type="ECO:0000256" key="1">
    <source>
        <dbReference type="SAM" id="Phobius"/>
    </source>
</evidence>
<gene>
    <name evidence="2" type="ORF">E2863_01683</name>
    <name evidence="3" type="ORF">NCTC10279_03507</name>
    <name evidence="4" type="ORF">NCTC8960_05582</name>
</gene>
<dbReference type="EMBL" id="UASG01000012">
    <property type="protein sequence ID" value="SPX31129.1"/>
    <property type="molecule type" value="Genomic_DNA"/>
</dbReference>
<protein>
    <submittedName>
        <fullName evidence="4">Uncharacterized protein</fullName>
    </submittedName>
</protein>
<feature type="transmembrane region" description="Helical" evidence="1">
    <location>
        <begin position="6"/>
        <end position="26"/>
    </location>
</feature>
<keyword evidence="1" id="KW-0812">Transmembrane</keyword>